<dbReference type="SUPFAM" id="SSF52540">
    <property type="entry name" value="P-loop containing nucleoside triphosphate hydrolases"/>
    <property type="match status" value="1"/>
</dbReference>
<dbReference type="FunFam" id="3.40.50.300:FF:000483">
    <property type="entry name" value="Sensor histidine kinase KdpD"/>
    <property type="match status" value="1"/>
</dbReference>
<evidence type="ECO:0000256" key="3">
    <source>
        <dbReference type="ARBA" id="ARBA00012438"/>
    </source>
</evidence>
<feature type="transmembrane region" description="Helical" evidence="14">
    <location>
        <begin position="470"/>
        <end position="487"/>
    </location>
</feature>
<gene>
    <name evidence="16" type="primary">kdpD</name>
    <name evidence="16" type="ORF">OTERR_27010</name>
</gene>
<keyword evidence="6 14" id="KW-0812">Transmembrane</keyword>
<dbReference type="GO" id="GO:0005524">
    <property type="term" value="F:ATP binding"/>
    <property type="evidence" value="ECO:0007669"/>
    <property type="project" value="UniProtKB-KW"/>
</dbReference>
<keyword evidence="9" id="KW-0067">ATP-binding</keyword>
<dbReference type="InterPro" id="IPR003018">
    <property type="entry name" value="GAF"/>
</dbReference>
<organism evidence="16 17">
    <name type="scientific">Oryzomicrobium terrae</name>
    <dbReference type="NCBI Taxonomy" id="1735038"/>
    <lineage>
        <taxon>Bacteria</taxon>
        <taxon>Pseudomonadati</taxon>
        <taxon>Pseudomonadota</taxon>
        <taxon>Betaproteobacteria</taxon>
        <taxon>Rhodocyclales</taxon>
        <taxon>Rhodocyclaceae</taxon>
        <taxon>Oryzomicrobium</taxon>
    </lineage>
</organism>
<dbReference type="KEGG" id="otr:OTERR_27010"/>
<dbReference type="Pfam" id="PF00512">
    <property type="entry name" value="HisKA"/>
    <property type="match status" value="1"/>
</dbReference>
<dbReference type="GO" id="GO:0005886">
    <property type="term" value="C:plasma membrane"/>
    <property type="evidence" value="ECO:0007669"/>
    <property type="project" value="TreeGrafter"/>
</dbReference>
<dbReference type="SUPFAM" id="SSF52402">
    <property type="entry name" value="Adenine nucleotide alpha hydrolases-like"/>
    <property type="match status" value="1"/>
</dbReference>
<comment type="subcellular location">
    <subcellularLocation>
        <location evidence="2">Membrane</location>
        <topology evidence="2">Multi-pass membrane protein</topology>
    </subcellularLocation>
</comment>
<evidence type="ECO:0000256" key="4">
    <source>
        <dbReference type="ARBA" id="ARBA00022553"/>
    </source>
</evidence>
<evidence type="ECO:0000256" key="8">
    <source>
        <dbReference type="ARBA" id="ARBA00022777"/>
    </source>
</evidence>
<evidence type="ECO:0000256" key="13">
    <source>
        <dbReference type="SAM" id="MobiDB-lite"/>
    </source>
</evidence>
<keyword evidence="17" id="KW-1185">Reference proteome</keyword>
<evidence type="ECO:0000256" key="10">
    <source>
        <dbReference type="ARBA" id="ARBA00022989"/>
    </source>
</evidence>
<evidence type="ECO:0000256" key="1">
    <source>
        <dbReference type="ARBA" id="ARBA00000085"/>
    </source>
</evidence>
<evidence type="ECO:0000259" key="15">
    <source>
        <dbReference type="PROSITE" id="PS50109"/>
    </source>
</evidence>
<dbReference type="EC" id="2.7.13.3" evidence="3"/>
<dbReference type="CDD" id="cd00082">
    <property type="entry name" value="HisKA"/>
    <property type="match status" value="1"/>
</dbReference>
<dbReference type="CDD" id="cd00075">
    <property type="entry name" value="HATPase"/>
    <property type="match status" value="1"/>
</dbReference>
<dbReference type="RefSeq" id="WP_149426128.1">
    <property type="nucleotide sequence ID" value="NZ_CP022579.1"/>
</dbReference>
<dbReference type="InterPro" id="IPR036890">
    <property type="entry name" value="HATPase_C_sf"/>
</dbReference>
<feature type="domain" description="Histidine kinase" evidence="15">
    <location>
        <begin position="690"/>
        <end position="930"/>
    </location>
</feature>
<dbReference type="PANTHER" id="PTHR45569:SF1">
    <property type="entry name" value="SENSOR PROTEIN KDPD"/>
    <property type="match status" value="1"/>
</dbReference>
<keyword evidence="12 14" id="KW-0472">Membrane</keyword>
<name>A0A5C1EDC3_9RHOO</name>
<evidence type="ECO:0000256" key="7">
    <source>
        <dbReference type="ARBA" id="ARBA00022741"/>
    </source>
</evidence>
<dbReference type="InterPro" id="IPR027417">
    <property type="entry name" value="P-loop_NTPase"/>
</dbReference>
<dbReference type="InterPro" id="IPR025201">
    <property type="entry name" value="KdpD_TM"/>
</dbReference>
<dbReference type="Gene3D" id="3.30.450.40">
    <property type="match status" value="1"/>
</dbReference>
<dbReference type="PRINTS" id="PR00344">
    <property type="entry name" value="BCTRLSENSOR"/>
</dbReference>
<keyword evidence="4" id="KW-0597">Phosphoprotein</keyword>
<dbReference type="Gene3D" id="1.10.287.130">
    <property type="match status" value="1"/>
</dbReference>
<dbReference type="InterPro" id="IPR014729">
    <property type="entry name" value="Rossmann-like_a/b/a_fold"/>
</dbReference>
<evidence type="ECO:0000256" key="9">
    <source>
        <dbReference type="ARBA" id="ARBA00022840"/>
    </source>
</evidence>
<keyword evidence="5" id="KW-0808">Transferase</keyword>
<evidence type="ECO:0000313" key="17">
    <source>
        <dbReference type="Proteomes" id="UP000323671"/>
    </source>
</evidence>
<dbReference type="InterPro" id="IPR036097">
    <property type="entry name" value="HisK_dim/P_sf"/>
</dbReference>
<feature type="compositionally biased region" description="Low complexity" evidence="13">
    <location>
        <begin position="941"/>
        <end position="956"/>
    </location>
</feature>
<keyword evidence="7" id="KW-0547">Nucleotide-binding</keyword>
<reference evidence="16 17" key="1">
    <citation type="submission" date="2017-07" db="EMBL/GenBank/DDBJ databases">
        <title>Complete genome sequence of Oryzomicrobium terrae TPP412.</title>
        <authorList>
            <person name="Chiu L.-W."/>
            <person name="Lo K.-J."/>
            <person name="Tsai Y.-M."/>
            <person name="Lin S.-S."/>
            <person name="Kuo C.-H."/>
            <person name="Liu C.-T."/>
        </authorList>
    </citation>
    <scope>NUCLEOTIDE SEQUENCE [LARGE SCALE GENOMIC DNA]</scope>
    <source>
        <strain evidence="16 17">TPP412</strain>
    </source>
</reference>
<dbReference type="CDD" id="cd01987">
    <property type="entry name" value="USP_KdpD-like"/>
    <property type="match status" value="1"/>
</dbReference>
<dbReference type="InterPro" id="IPR004358">
    <property type="entry name" value="Sig_transdc_His_kin-like_C"/>
</dbReference>
<evidence type="ECO:0000256" key="12">
    <source>
        <dbReference type="ARBA" id="ARBA00023136"/>
    </source>
</evidence>
<keyword evidence="8 16" id="KW-0418">Kinase</keyword>
<dbReference type="Proteomes" id="UP000323671">
    <property type="component" value="Chromosome"/>
</dbReference>
<dbReference type="PROSITE" id="PS50109">
    <property type="entry name" value="HIS_KIN"/>
    <property type="match status" value="1"/>
</dbReference>
<evidence type="ECO:0000313" key="16">
    <source>
        <dbReference type="EMBL" id="QEL66177.1"/>
    </source>
</evidence>
<dbReference type="EMBL" id="CP022579">
    <property type="protein sequence ID" value="QEL66177.1"/>
    <property type="molecule type" value="Genomic_DNA"/>
</dbReference>
<dbReference type="Gene3D" id="3.40.50.620">
    <property type="entry name" value="HUPs"/>
    <property type="match status" value="1"/>
</dbReference>
<evidence type="ECO:0000256" key="14">
    <source>
        <dbReference type="SAM" id="Phobius"/>
    </source>
</evidence>
<feature type="region of interest" description="Disordered" evidence="13">
    <location>
        <begin position="393"/>
        <end position="412"/>
    </location>
</feature>
<dbReference type="Gene3D" id="3.30.565.10">
    <property type="entry name" value="Histidine kinase-like ATPase, C-terminal domain"/>
    <property type="match status" value="1"/>
</dbReference>
<dbReference type="SMART" id="SM00387">
    <property type="entry name" value="HATPase_c"/>
    <property type="match status" value="1"/>
</dbReference>
<feature type="transmembrane region" description="Helical" evidence="14">
    <location>
        <begin position="499"/>
        <end position="520"/>
    </location>
</feature>
<dbReference type="InterPro" id="IPR052023">
    <property type="entry name" value="Histidine_kinase_KdpD"/>
</dbReference>
<dbReference type="InterPro" id="IPR038318">
    <property type="entry name" value="KdpD_sf"/>
</dbReference>
<dbReference type="Pfam" id="PF13493">
    <property type="entry name" value="DUF4118"/>
    <property type="match status" value="1"/>
</dbReference>
<evidence type="ECO:0000256" key="5">
    <source>
        <dbReference type="ARBA" id="ARBA00022679"/>
    </source>
</evidence>
<sequence length="956" mass="103184">MADSSSRPDPDALLEQLQQADAQAARGKLKVFFGANAGVGKTYAMLATAQSLREQGRDVLVGVVETHGRDETAALLAGLPVLPLREQDYRGHRLREFDLDGALARHPSLILMDELAHTNAPGSRHQKRWQDVEELLAAGIDVFTTVNVQHLESLNDVVGGITGVRVWETVPDRVFDRADEVVLVDLPPDELLKRLQEGKVYLPRQAERAIQNFFRKGNLIALRELALRRTADRVDGEMRAWRRDQSVDTVWRTRDSLLVAVGPAPGDEKVVRTAARLAARLEVPWHAVYVETPRLQRLGEGERARILAVLALAQELGAQTATLPGQEAAAALVDYARRHNLAKVVVGRSPRAARVERPWTWLSGAFRPTMAGRLARRGDDLDIVEVPRSDADQRIRGRQGSGSPGDAADGRGGDEAVARRLFPYVATTGLCALTTALTTPLLPYLDLANIVMLFLLTVLAVAMKFGRGPAVLAAFLSVLVFDFFFVPPRFSLAVSDAQYLLTFLVMLVVALVTGQLTANLRFQAEASARRELRSRALFELARELAGAFAPEQIVDICDRSVQASFGATARLLLPDADDRLVVPGDSSLDAGIADWVFDKGQPAGIGTDTLPSSPWLYLPLKAPMRTRGVLALEPPPGAARWLLVPEERRQLDTLAALVAIALERVHYIAVAQEALVSMESERLRNSLLSALSHDLRTPLTSLVGSAEALVLTGQGPGVPALTPRQRELAASLRDEALRMNALVNNLLDMARLESGQVQLNRQWHALEELLGSALAAREQALAGHRIVTDLPADLPLVECDGVLIERVLCNLLENGAKYTPPGSTLTVSAAVVAESGGRQVQVAVSDNGPGLAPGAEELVFAKFSRGRVESNVPGVGLGLAICRAIVEAHGGRIWAENKEAVPALAVSGQEGPRPSQSTGARFVFTLPLGTPPRLEDDGEEAAAASPLPPLALESPR</sequence>
<dbReference type="InterPro" id="IPR003594">
    <property type="entry name" value="HATPase_dom"/>
</dbReference>
<evidence type="ECO:0000256" key="11">
    <source>
        <dbReference type="ARBA" id="ARBA00023012"/>
    </source>
</evidence>
<dbReference type="Pfam" id="PF02518">
    <property type="entry name" value="HATPase_c"/>
    <property type="match status" value="1"/>
</dbReference>
<feature type="region of interest" description="Disordered" evidence="13">
    <location>
        <begin position="905"/>
        <end position="956"/>
    </location>
</feature>
<dbReference type="InterPro" id="IPR003661">
    <property type="entry name" value="HisK_dim/P_dom"/>
</dbReference>
<dbReference type="Pfam" id="PF02702">
    <property type="entry name" value="KdpD"/>
    <property type="match status" value="1"/>
</dbReference>
<dbReference type="InterPro" id="IPR003852">
    <property type="entry name" value="Sig_transdc_His_kinase_KdpD_N"/>
</dbReference>
<dbReference type="SUPFAM" id="SSF47384">
    <property type="entry name" value="Homodimeric domain of signal transducing histidine kinase"/>
    <property type="match status" value="1"/>
</dbReference>
<dbReference type="Gene3D" id="3.40.50.300">
    <property type="entry name" value="P-loop containing nucleotide triphosphate hydrolases"/>
    <property type="match status" value="1"/>
</dbReference>
<dbReference type="SMART" id="SM00388">
    <property type="entry name" value="HisKA"/>
    <property type="match status" value="1"/>
</dbReference>
<dbReference type="PANTHER" id="PTHR45569">
    <property type="entry name" value="SENSOR PROTEIN KDPD"/>
    <property type="match status" value="1"/>
</dbReference>
<protein>
    <recommendedName>
        <fullName evidence="3">histidine kinase</fullName>
        <ecNumber evidence="3">2.7.13.3</ecNumber>
    </recommendedName>
</protein>
<dbReference type="GO" id="GO:0000155">
    <property type="term" value="F:phosphorelay sensor kinase activity"/>
    <property type="evidence" value="ECO:0007669"/>
    <property type="project" value="InterPro"/>
</dbReference>
<evidence type="ECO:0000256" key="6">
    <source>
        <dbReference type="ARBA" id="ARBA00022692"/>
    </source>
</evidence>
<dbReference type="Pfam" id="PF13492">
    <property type="entry name" value="GAF_3"/>
    <property type="match status" value="1"/>
</dbReference>
<dbReference type="NCBIfam" id="NF007793">
    <property type="entry name" value="PRK10490.1"/>
    <property type="match status" value="1"/>
</dbReference>
<comment type="catalytic activity">
    <reaction evidence="1">
        <text>ATP + protein L-histidine = ADP + protein N-phospho-L-histidine.</text>
        <dbReference type="EC" id="2.7.13.3"/>
    </reaction>
</comment>
<feature type="transmembrane region" description="Helical" evidence="14">
    <location>
        <begin position="441"/>
        <end position="463"/>
    </location>
</feature>
<keyword evidence="10 14" id="KW-1133">Transmembrane helix</keyword>
<keyword evidence="11" id="KW-0902">Two-component regulatory system</keyword>
<dbReference type="InterPro" id="IPR029016">
    <property type="entry name" value="GAF-like_dom_sf"/>
</dbReference>
<proteinExistence type="predicted"/>
<accession>A0A5C1EDC3</accession>
<dbReference type="AlphaFoldDB" id="A0A5C1EDC3"/>
<dbReference type="GO" id="GO:0005737">
    <property type="term" value="C:cytoplasm"/>
    <property type="evidence" value="ECO:0007669"/>
    <property type="project" value="UniProtKB-ARBA"/>
</dbReference>
<dbReference type="InterPro" id="IPR005467">
    <property type="entry name" value="His_kinase_dom"/>
</dbReference>
<dbReference type="Gene3D" id="1.20.120.620">
    <property type="entry name" value="Backbone structure of the membrane domain of e. Coli histidine kinase receptor kdpd"/>
    <property type="match status" value="1"/>
</dbReference>
<dbReference type="SUPFAM" id="SSF55874">
    <property type="entry name" value="ATPase domain of HSP90 chaperone/DNA topoisomerase II/histidine kinase"/>
    <property type="match status" value="1"/>
</dbReference>
<dbReference type="SUPFAM" id="SSF55781">
    <property type="entry name" value="GAF domain-like"/>
    <property type="match status" value="1"/>
</dbReference>
<evidence type="ECO:0000256" key="2">
    <source>
        <dbReference type="ARBA" id="ARBA00004141"/>
    </source>
</evidence>